<dbReference type="EMBL" id="APND01000005">
    <property type="protein sequence ID" value="MES1930617.1"/>
    <property type="molecule type" value="Genomic_DNA"/>
</dbReference>
<evidence type="ECO:0000256" key="5">
    <source>
        <dbReference type="SAM" id="Phobius"/>
    </source>
</evidence>
<protein>
    <recommendedName>
        <fullName evidence="6">Peptidase M14 domain-containing protein</fullName>
    </recommendedName>
</protein>
<dbReference type="Gene3D" id="3.40.630.10">
    <property type="entry name" value="Zn peptidases"/>
    <property type="match status" value="1"/>
</dbReference>
<evidence type="ECO:0000313" key="8">
    <source>
        <dbReference type="Proteomes" id="UP001460888"/>
    </source>
</evidence>
<keyword evidence="5" id="KW-1133">Transmembrane helix</keyword>
<evidence type="ECO:0000313" key="7">
    <source>
        <dbReference type="EMBL" id="MES1930617.1"/>
    </source>
</evidence>
<dbReference type="Pfam" id="PF00246">
    <property type="entry name" value="Peptidase_M14"/>
    <property type="match status" value="1"/>
</dbReference>
<organism evidence="7 8">
    <name type="scientific">Salinisphaera dokdonensis CL-ES53</name>
    <dbReference type="NCBI Taxonomy" id="1304272"/>
    <lineage>
        <taxon>Bacteria</taxon>
        <taxon>Pseudomonadati</taxon>
        <taxon>Pseudomonadota</taxon>
        <taxon>Gammaproteobacteria</taxon>
        <taxon>Salinisphaerales</taxon>
        <taxon>Salinisphaeraceae</taxon>
        <taxon>Salinisphaera</taxon>
    </lineage>
</organism>
<evidence type="ECO:0000256" key="3">
    <source>
        <dbReference type="PROSITE-ProRule" id="PRU01379"/>
    </source>
</evidence>
<dbReference type="SUPFAM" id="SSF53187">
    <property type="entry name" value="Zn-dependent exopeptidases"/>
    <property type="match status" value="1"/>
</dbReference>
<dbReference type="PROSITE" id="PS52035">
    <property type="entry name" value="PEPTIDASE_M14"/>
    <property type="match status" value="1"/>
</dbReference>
<reference evidence="7 8" key="1">
    <citation type="submission" date="2013-03" db="EMBL/GenBank/DDBJ databases">
        <title>Salinisphaera dokdonensis CL-ES53 Genome Sequencing.</title>
        <authorList>
            <person name="Li C."/>
            <person name="Lai Q."/>
            <person name="Shao Z."/>
        </authorList>
    </citation>
    <scope>NUCLEOTIDE SEQUENCE [LARGE SCALE GENOMIC DNA]</scope>
    <source>
        <strain evidence="7 8">CL-ES53</strain>
    </source>
</reference>
<keyword evidence="8" id="KW-1185">Reference proteome</keyword>
<keyword evidence="5" id="KW-0812">Transmembrane</keyword>
<evidence type="ECO:0000256" key="2">
    <source>
        <dbReference type="ARBA" id="ARBA00005988"/>
    </source>
</evidence>
<keyword evidence="5" id="KW-0472">Membrane</keyword>
<feature type="transmembrane region" description="Helical" evidence="5">
    <location>
        <begin position="20"/>
        <end position="43"/>
    </location>
</feature>
<comment type="caution">
    <text evidence="3">Lacks conserved residue(s) required for the propagation of feature annotation.</text>
</comment>
<dbReference type="RefSeq" id="WP_353112983.1">
    <property type="nucleotide sequence ID" value="NZ_APND01000005.1"/>
</dbReference>
<evidence type="ECO:0000259" key="6">
    <source>
        <dbReference type="PROSITE" id="PS52035"/>
    </source>
</evidence>
<dbReference type="Proteomes" id="UP001460888">
    <property type="component" value="Unassembled WGS sequence"/>
</dbReference>
<accession>A0ABV2B431</accession>
<evidence type="ECO:0000256" key="1">
    <source>
        <dbReference type="ARBA" id="ARBA00001947"/>
    </source>
</evidence>
<name>A0ABV2B431_9GAMM</name>
<sequence>MANGSFKKQGSAQGGLNPSARLLVAGWIGSMVLVALLTVMLTYDFSDDESAPERNAPAAGQMADSGQDQGVVESSPDTQIEGSDSSDQTAANESAEPEEPAEPQFMPGLELAGRTGIVQLAASSLPPSDVVAEWCRGLAERVNGVASSDCMSGAFADSGHKSVNGRPLIVRQIDATSRPGSGRVMLIAATHGDELSSVGTVFSWMNMIAEEGTGYEWRVAPVMNPDGLFHEPPTRVNANGVDLNRNLPTAGWAKESRDYWRRVGFEKRRFPGESAGSEPENRWLSEQIEEFQPNVIISMHAPYGVLDYDGDFPAPQKMGSLNLHRLGVYPGSLGNFASRMKGIPVITVELDDADEPPSDDEIKQMFTDLNGWLDRYFRSVRQASAGNTSADAG</sequence>
<proteinExistence type="inferred from homology"/>
<comment type="cofactor">
    <cofactor evidence="1">
        <name>Zn(2+)</name>
        <dbReference type="ChEBI" id="CHEBI:29105"/>
    </cofactor>
</comment>
<dbReference type="PANTHER" id="PTHR11705">
    <property type="entry name" value="PROTEASE FAMILY M14 CARBOXYPEPTIDASE A,B"/>
    <property type="match status" value="1"/>
</dbReference>
<comment type="similarity">
    <text evidence="2 3">Belongs to the peptidase M14 family.</text>
</comment>
<feature type="compositionally biased region" description="Polar residues" evidence="4">
    <location>
        <begin position="75"/>
        <end position="89"/>
    </location>
</feature>
<feature type="region of interest" description="Disordered" evidence="4">
    <location>
        <begin position="48"/>
        <end position="106"/>
    </location>
</feature>
<comment type="caution">
    <text evidence="7">The sequence shown here is derived from an EMBL/GenBank/DDBJ whole genome shotgun (WGS) entry which is preliminary data.</text>
</comment>
<evidence type="ECO:0000256" key="4">
    <source>
        <dbReference type="SAM" id="MobiDB-lite"/>
    </source>
</evidence>
<dbReference type="InterPro" id="IPR000834">
    <property type="entry name" value="Peptidase_M14"/>
</dbReference>
<dbReference type="SMART" id="SM00631">
    <property type="entry name" value="Zn_pept"/>
    <property type="match status" value="1"/>
</dbReference>
<gene>
    <name evidence="7" type="ORF">SADO_15244</name>
</gene>
<feature type="domain" description="Peptidase M14" evidence="6">
    <location>
        <begin position="123"/>
        <end position="393"/>
    </location>
</feature>
<dbReference type="PANTHER" id="PTHR11705:SF119">
    <property type="entry name" value="OS02G0119300 PROTEIN"/>
    <property type="match status" value="1"/>
</dbReference>